<reference evidence="12 13" key="1">
    <citation type="submission" date="2024-02" db="EMBL/GenBank/DDBJ databases">
        <title>Expansion and revision of Xanthobacter and proposal of Roseixanthobacter gen. nov.</title>
        <authorList>
            <person name="Soltysiak M.P.M."/>
            <person name="Jalihal A."/>
            <person name="Ory A."/>
            <person name="Chrisophersen C."/>
            <person name="Lee A.D."/>
            <person name="Boulton J."/>
            <person name="Springer M."/>
        </authorList>
    </citation>
    <scope>NUCLEOTIDE SEQUENCE [LARGE SCALE GENOMIC DNA]</scope>
    <source>
        <strain evidence="12 13">CB5</strain>
    </source>
</reference>
<dbReference type="PRINTS" id="PR00368">
    <property type="entry name" value="FADPNR"/>
</dbReference>
<dbReference type="InterPro" id="IPR050097">
    <property type="entry name" value="Ferredoxin-NADP_redctase_2"/>
</dbReference>
<evidence type="ECO:0000256" key="9">
    <source>
        <dbReference type="RuleBase" id="RU003881"/>
    </source>
</evidence>
<dbReference type="EMBL" id="JBAFUR010000010">
    <property type="protein sequence ID" value="MFG1255324.1"/>
    <property type="molecule type" value="Genomic_DNA"/>
</dbReference>
<gene>
    <name evidence="12" type="primary">trxB</name>
    <name evidence="12" type="ORF">V5F30_24150</name>
</gene>
<comment type="similarity">
    <text evidence="1 8">Belongs to the class-II pyridine nucleotide-disulfide oxidoreductase family.</text>
</comment>
<keyword evidence="9" id="KW-0521">NADP</keyword>
<keyword evidence="6" id="KW-1015">Disulfide bond</keyword>
<dbReference type="Gene3D" id="3.50.50.60">
    <property type="entry name" value="FAD/NAD(P)-binding domain"/>
    <property type="match status" value="2"/>
</dbReference>
<feature type="region of interest" description="Disordered" evidence="10">
    <location>
        <begin position="304"/>
        <end position="323"/>
    </location>
</feature>
<evidence type="ECO:0000256" key="2">
    <source>
        <dbReference type="ARBA" id="ARBA00018719"/>
    </source>
</evidence>
<dbReference type="PRINTS" id="PR00469">
    <property type="entry name" value="PNDRDTASEII"/>
</dbReference>
<dbReference type="Proteomes" id="UP001604043">
    <property type="component" value="Unassembled WGS sequence"/>
</dbReference>
<evidence type="ECO:0000256" key="5">
    <source>
        <dbReference type="ARBA" id="ARBA00023002"/>
    </source>
</evidence>
<proteinExistence type="inferred from homology"/>
<organism evidence="12 13">
    <name type="scientific">Xanthobacter aminoxidans</name>
    <dbReference type="NCBI Taxonomy" id="186280"/>
    <lineage>
        <taxon>Bacteria</taxon>
        <taxon>Pseudomonadati</taxon>
        <taxon>Pseudomonadota</taxon>
        <taxon>Alphaproteobacteria</taxon>
        <taxon>Hyphomicrobiales</taxon>
        <taxon>Xanthobacteraceae</taxon>
        <taxon>Xanthobacter</taxon>
    </lineage>
</organism>
<name>A0ABW6ZN98_9HYPH</name>
<evidence type="ECO:0000256" key="7">
    <source>
        <dbReference type="ARBA" id="ARBA00023284"/>
    </source>
</evidence>
<dbReference type="InterPro" id="IPR008255">
    <property type="entry name" value="Pyr_nucl-diS_OxRdtase_2_AS"/>
</dbReference>
<protein>
    <recommendedName>
        <fullName evidence="2 8">Thioredoxin reductase</fullName>
        <ecNumber evidence="8">1.8.1.9</ecNumber>
    </recommendedName>
</protein>
<dbReference type="InterPro" id="IPR023753">
    <property type="entry name" value="FAD/NAD-binding_dom"/>
</dbReference>
<dbReference type="NCBIfam" id="TIGR01292">
    <property type="entry name" value="TRX_reduct"/>
    <property type="match status" value="1"/>
</dbReference>
<comment type="catalytic activity">
    <reaction evidence="8">
        <text>[thioredoxin]-dithiol + NADP(+) = [thioredoxin]-disulfide + NADPH + H(+)</text>
        <dbReference type="Rhea" id="RHEA:20345"/>
        <dbReference type="Rhea" id="RHEA-COMP:10698"/>
        <dbReference type="Rhea" id="RHEA-COMP:10700"/>
        <dbReference type="ChEBI" id="CHEBI:15378"/>
        <dbReference type="ChEBI" id="CHEBI:29950"/>
        <dbReference type="ChEBI" id="CHEBI:50058"/>
        <dbReference type="ChEBI" id="CHEBI:57783"/>
        <dbReference type="ChEBI" id="CHEBI:58349"/>
        <dbReference type="EC" id="1.8.1.9"/>
    </reaction>
</comment>
<dbReference type="Pfam" id="PF07992">
    <property type="entry name" value="Pyr_redox_2"/>
    <property type="match status" value="1"/>
</dbReference>
<evidence type="ECO:0000256" key="4">
    <source>
        <dbReference type="ARBA" id="ARBA00022827"/>
    </source>
</evidence>
<keyword evidence="13" id="KW-1185">Reference proteome</keyword>
<feature type="domain" description="FAD/NAD(P)-binding" evidence="11">
    <location>
        <begin position="1"/>
        <end position="291"/>
    </location>
</feature>
<sequence>MIIGSGPAGYTAGIYAARAGLAPLLVTGLTPGGQLTTTTDVENYPGFAEAVQGPWLMDQMREQAEHVGCELVYDAVAEVDLSERPFKIRTEAGDAFLADTLVLAMGAQARWLGLEAERVFSGYGVSACATCDGYFFRGKEVVVVGGGNTAVEEALYLTGHATKVTVVHRRDRFRAEQVLQDRLLANPIVSVLWNHVVEDIVGTTDPTPVVTALRLRDLGTGTAREMPTDGLFVAIGHDPSSALVRGQLDLDEAGYVKVAPWSTRTSVPGVFAAGDICDPVFRQAITSAGMGCMAAIEAGRFLSEHAPSPSSEPAGTRAQAPVA</sequence>
<dbReference type="InterPro" id="IPR036188">
    <property type="entry name" value="FAD/NAD-bd_sf"/>
</dbReference>
<dbReference type="GO" id="GO:0004791">
    <property type="term" value="F:thioredoxin-disulfide reductase (NADPH) activity"/>
    <property type="evidence" value="ECO:0007669"/>
    <property type="project" value="UniProtKB-EC"/>
</dbReference>
<keyword evidence="7 8" id="KW-0676">Redox-active center</keyword>
<dbReference type="GO" id="GO:0016829">
    <property type="term" value="F:lyase activity"/>
    <property type="evidence" value="ECO:0007669"/>
    <property type="project" value="UniProtKB-KW"/>
</dbReference>
<comment type="caution">
    <text evidence="12">The sequence shown here is derived from an EMBL/GenBank/DDBJ whole genome shotgun (WGS) entry which is preliminary data.</text>
</comment>
<evidence type="ECO:0000256" key="6">
    <source>
        <dbReference type="ARBA" id="ARBA00023157"/>
    </source>
</evidence>
<comment type="cofactor">
    <cofactor evidence="9">
        <name>FAD</name>
        <dbReference type="ChEBI" id="CHEBI:57692"/>
    </cofactor>
    <text evidence="9">Binds 1 FAD per subunit.</text>
</comment>
<evidence type="ECO:0000313" key="12">
    <source>
        <dbReference type="EMBL" id="MFG1255324.1"/>
    </source>
</evidence>
<evidence type="ECO:0000256" key="10">
    <source>
        <dbReference type="SAM" id="MobiDB-lite"/>
    </source>
</evidence>
<keyword evidence="4 8" id="KW-0274">FAD</keyword>
<keyword evidence="5 8" id="KW-0560">Oxidoreductase</keyword>
<dbReference type="InterPro" id="IPR005982">
    <property type="entry name" value="Thioredox_Rdtase"/>
</dbReference>
<keyword evidence="12" id="KW-0456">Lyase</keyword>
<dbReference type="RefSeq" id="WP_394010292.1">
    <property type="nucleotide sequence ID" value="NZ_JBAFUR010000010.1"/>
</dbReference>
<keyword evidence="3 8" id="KW-0285">Flavoprotein</keyword>
<dbReference type="PROSITE" id="PS00573">
    <property type="entry name" value="PYRIDINE_REDOX_2"/>
    <property type="match status" value="1"/>
</dbReference>
<feature type="compositionally biased region" description="Low complexity" evidence="10">
    <location>
        <begin position="304"/>
        <end position="314"/>
    </location>
</feature>
<evidence type="ECO:0000313" key="13">
    <source>
        <dbReference type="Proteomes" id="UP001604043"/>
    </source>
</evidence>
<evidence type="ECO:0000259" key="11">
    <source>
        <dbReference type="Pfam" id="PF07992"/>
    </source>
</evidence>
<dbReference type="SUPFAM" id="SSF51905">
    <property type="entry name" value="FAD/NAD(P)-binding domain"/>
    <property type="match status" value="1"/>
</dbReference>
<evidence type="ECO:0000256" key="8">
    <source>
        <dbReference type="RuleBase" id="RU003880"/>
    </source>
</evidence>
<evidence type="ECO:0000256" key="3">
    <source>
        <dbReference type="ARBA" id="ARBA00022630"/>
    </source>
</evidence>
<comment type="subunit">
    <text evidence="8">Homodimer.</text>
</comment>
<evidence type="ECO:0000256" key="1">
    <source>
        <dbReference type="ARBA" id="ARBA00009333"/>
    </source>
</evidence>
<dbReference type="PANTHER" id="PTHR48105">
    <property type="entry name" value="THIOREDOXIN REDUCTASE 1-RELATED-RELATED"/>
    <property type="match status" value="1"/>
</dbReference>
<dbReference type="EC" id="1.8.1.9" evidence="8"/>
<accession>A0ABW6ZN98</accession>